<reference evidence="2" key="1">
    <citation type="submission" date="2020-07" db="EMBL/GenBank/DDBJ databases">
        <title>Multicomponent nature underlies the extraordinary mechanical properties of spider dragline silk.</title>
        <authorList>
            <person name="Kono N."/>
            <person name="Nakamura H."/>
            <person name="Mori M."/>
            <person name="Yoshida Y."/>
            <person name="Ohtoshi R."/>
            <person name="Malay A.D."/>
            <person name="Moran D.A.P."/>
            <person name="Tomita M."/>
            <person name="Numata K."/>
            <person name="Arakawa K."/>
        </authorList>
    </citation>
    <scope>NUCLEOTIDE SEQUENCE</scope>
</reference>
<evidence type="ECO:0000313" key="3">
    <source>
        <dbReference type="Proteomes" id="UP000887116"/>
    </source>
</evidence>
<comment type="caution">
    <text evidence="2">The sequence shown here is derived from an EMBL/GenBank/DDBJ whole genome shotgun (WGS) entry which is preliminary data.</text>
</comment>
<feature type="region of interest" description="Disordered" evidence="1">
    <location>
        <begin position="1"/>
        <end position="26"/>
    </location>
</feature>
<feature type="compositionally biased region" description="Polar residues" evidence="1">
    <location>
        <begin position="16"/>
        <end position="26"/>
    </location>
</feature>
<proteinExistence type="predicted"/>
<gene>
    <name evidence="2" type="ORF">TNCT_1481</name>
</gene>
<evidence type="ECO:0000313" key="2">
    <source>
        <dbReference type="EMBL" id="GFR01068.1"/>
    </source>
</evidence>
<keyword evidence="3" id="KW-1185">Reference proteome</keyword>
<accession>A0A8X6GCJ4</accession>
<dbReference type="EMBL" id="BMAO01005375">
    <property type="protein sequence ID" value="GFR01068.1"/>
    <property type="molecule type" value="Genomic_DNA"/>
</dbReference>
<sequence length="99" mass="10843">MRSKSLGEMSGEYGGCSSSSHPQRWSSCRTNSFFVILRCRAGLLHCPQDPDVYPELNVVPVTPGSPYSKVCSAIRNKVASNDTLTSYATMTIYLTVEGF</sequence>
<dbReference type="AlphaFoldDB" id="A0A8X6GCJ4"/>
<protein>
    <submittedName>
        <fullName evidence="2">Uncharacterized protein</fullName>
    </submittedName>
</protein>
<name>A0A8X6GCJ4_TRICU</name>
<dbReference type="Proteomes" id="UP000887116">
    <property type="component" value="Unassembled WGS sequence"/>
</dbReference>
<organism evidence="2 3">
    <name type="scientific">Trichonephila clavata</name>
    <name type="common">Joro spider</name>
    <name type="synonym">Nephila clavata</name>
    <dbReference type="NCBI Taxonomy" id="2740835"/>
    <lineage>
        <taxon>Eukaryota</taxon>
        <taxon>Metazoa</taxon>
        <taxon>Ecdysozoa</taxon>
        <taxon>Arthropoda</taxon>
        <taxon>Chelicerata</taxon>
        <taxon>Arachnida</taxon>
        <taxon>Araneae</taxon>
        <taxon>Araneomorphae</taxon>
        <taxon>Entelegynae</taxon>
        <taxon>Araneoidea</taxon>
        <taxon>Nephilidae</taxon>
        <taxon>Trichonephila</taxon>
    </lineage>
</organism>
<evidence type="ECO:0000256" key="1">
    <source>
        <dbReference type="SAM" id="MobiDB-lite"/>
    </source>
</evidence>